<evidence type="ECO:0000256" key="2">
    <source>
        <dbReference type="ARBA" id="ARBA00022448"/>
    </source>
</evidence>
<feature type="domain" description="Amino acid transporter transmembrane" evidence="8">
    <location>
        <begin position="34"/>
        <end position="192"/>
    </location>
</feature>
<comment type="caution">
    <text evidence="9">The sequence shown here is derived from an EMBL/GenBank/DDBJ whole genome shotgun (WGS) entry which is preliminary data.</text>
</comment>
<sequence>MVDIESSSSGAAAAAADQKQKNINDWLPITSSRNAKWWYSTFHNVTAMVGAGVLSLPYAMSHMGWGPGIAVMVLSWVITLYTLWQMVEMHEMVPGKRFDRYHELGQHAFGEKLGLYIVVPQQLVVEVSTCIIYMVTGGKSLQKFAASVNPDHKPLRLTLCIFIFAIIHFGLSHLPNFNSISAVSLAAAVMSLV</sequence>
<evidence type="ECO:0000256" key="5">
    <source>
        <dbReference type="ARBA" id="ARBA00022989"/>
    </source>
</evidence>
<feature type="transmembrane region" description="Helical" evidence="7">
    <location>
        <begin position="113"/>
        <end position="135"/>
    </location>
</feature>
<dbReference type="PANTHER" id="PTHR48017">
    <property type="entry name" value="OS05G0424000 PROTEIN-RELATED"/>
    <property type="match status" value="1"/>
</dbReference>
<feature type="transmembrane region" description="Helical" evidence="7">
    <location>
        <begin position="65"/>
        <end position="84"/>
    </location>
</feature>
<proteinExistence type="predicted"/>
<evidence type="ECO:0000256" key="1">
    <source>
        <dbReference type="ARBA" id="ARBA00004370"/>
    </source>
</evidence>
<keyword evidence="5 7" id="KW-1133">Transmembrane helix</keyword>
<dbReference type="Proteomes" id="UP000015453">
    <property type="component" value="Unassembled WGS sequence"/>
</dbReference>
<comment type="subcellular location">
    <subcellularLocation>
        <location evidence="1">Membrane</location>
    </subcellularLocation>
</comment>
<feature type="transmembrane region" description="Helical" evidence="7">
    <location>
        <begin position="37"/>
        <end position="58"/>
    </location>
</feature>
<evidence type="ECO:0000256" key="7">
    <source>
        <dbReference type="SAM" id="Phobius"/>
    </source>
</evidence>
<dbReference type="Gene3D" id="1.20.1740.10">
    <property type="entry name" value="Amino acid/polyamine transporter I"/>
    <property type="match status" value="1"/>
</dbReference>
<gene>
    <name evidence="9" type="ORF">M569_16236</name>
</gene>
<dbReference type="EMBL" id="AUSU01009083">
    <property type="protein sequence ID" value="EPS58577.1"/>
    <property type="molecule type" value="Genomic_DNA"/>
</dbReference>
<name>S8DGS0_9LAMI</name>
<reference evidence="9 10" key="1">
    <citation type="journal article" date="2013" name="BMC Genomics">
        <title>The miniature genome of a carnivorous plant Genlisea aurea contains a low number of genes and short non-coding sequences.</title>
        <authorList>
            <person name="Leushkin E.V."/>
            <person name="Sutormin R.A."/>
            <person name="Nabieva E.R."/>
            <person name="Penin A.A."/>
            <person name="Kondrashov A.S."/>
            <person name="Logacheva M.D."/>
        </authorList>
    </citation>
    <scope>NUCLEOTIDE SEQUENCE [LARGE SCALE GENOMIC DNA]</scope>
</reference>
<dbReference type="OrthoDB" id="40134at2759"/>
<dbReference type="InterPro" id="IPR013057">
    <property type="entry name" value="AA_transpt_TM"/>
</dbReference>
<evidence type="ECO:0000256" key="4">
    <source>
        <dbReference type="ARBA" id="ARBA00022970"/>
    </source>
</evidence>
<evidence type="ECO:0000256" key="3">
    <source>
        <dbReference type="ARBA" id="ARBA00022692"/>
    </source>
</evidence>
<evidence type="ECO:0000259" key="8">
    <source>
        <dbReference type="Pfam" id="PF01490"/>
    </source>
</evidence>
<feature type="transmembrane region" description="Helical" evidence="7">
    <location>
        <begin position="155"/>
        <end position="174"/>
    </location>
</feature>
<dbReference type="AlphaFoldDB" id="S8DGS0"/>
<keyword evidence="3 7" id="KW-0812">Transmembrane</keyword>
<organism evidence="9 10">
    <name type="scientific">Genlisea aurea</name>
    <dbReference type="NCBI Taxonomy" id="192259"/>
    <lineage>
        <taxon>Eukaryota</taxon>
        <taxon>Viridiplantae</taxon>
        <taxon>Streptophyta</taxon>
        <taxon>Embryophyta</taxon>
        <taxon>Tracheophyta</taxon>
        <taxon>Spermatophyta</taxon>
        <taxon>Magnoliopsida</taxon>
        <taxon>eudicotyledons</taxon>
        <taxon>Gunneridae</taxon>
        <taxon>Pentapetalae</taxon>
        <taxon>asterids</taxon>
        <taxon>lamiids</taxon>
        <taxon>Lamiales</taxon>
        <taxon>Lentibulariaceae</taxon>
        <taxon>Genlisea</taxon>
    </lineage>
</organism>
<dbReference type="GO" id="GO:0006865">
    <property type="term" value="P:amino acid transport"/>
    <property type="evidence" value="ECO:0007669"/>
    <property type="project" value="UniProtKB-KW"/>
</dbReference>
<evidence type="ECO:0000313" key="10">
    <source>
        <dbReference type="Proteomes" id="UP000015453"/>
    </source>
</evidence>
<keyword evidence="2" id="KW-0813">Transport</keyword>
<keyword evidence="6 7" id="KW-0472">Membrane</keyword>
<dbReference type="Pfam" id="PF01490">
    <property type="entry name" value="Aa_trans"/>
    <property type="match status" value="1"/>
</dbReference>
<dbReference type="GO" id="GO:0016020">
    <property type="term" value="C:membrane"/>
    <property type="evidence" value="ECO:0007669"/>
    <property type="project" value="UniProtKB-SubCell"/>
</dbReference>
<evidence type="ECO:0000313" key="9">
    <source>
        <dbReference type="EMBL" id="EPS58577.1"/>
    </source>
</evidence>
<keyword evidence="4" id="KW-0029">Amino-acid transport</keyword>
<accession>S8DGS0</accession>
<keyword evidence="10" id="KW-1185">Reference proteome</keyword>
<protein>
    <submittedName>
        <fullName evidence="9">Lysine histidine transporter 1</fullName>
    </submittedName>
</protein>
<evidence type="ECO:0000256" key="6">
    <source>
        <dbReference type="ARBA" id="ARBA00023136"/>
    </source>
</evidence>